<protein>
    <recommendedName>
        <fullName evidence="3">Rhamnogalacturonase A/B/Epimerase-like pectate lyase domain-containing protein</fullName>
    </recommendedName>
</protein>
<dbReference type="Proteomes" id="UP000001034">
    <property type="component" value="Segment"/>
</dbReference>
<proteinExistence type="predicted"/>
<evidence type="ECO:0000256" key="2">
    <source>
        <dbReference type="ARBA" id="ARBA00022844"/>
    </source>
</evidence>
<dbReference type="GO" id="GO:0044423">
    <property type="term" value="C:virion component"/>
    <property type="evidence" value="ECO:0007669"/>
    <property type="project" value="UniProtKB-KW"/>
</dbReference>
<sequence>MQSVLRDRVNVRNYGVLGVGTDDTLALSTMMATLQSAGQVVDVYFPAGLYLVSGSGIVGNQFIGRIHGDGPTASVIQAASSAMTSPALSFSSTADGITIQDIGILGPGQAAGAGQDGVVIANGSSPVRQPRLVNCEVYNWPGRAFNISTPIAGVAENCRVQNNVHGFYLNGGTSFTFINCYPNGNLKSGYWLNGTTYSAAIGCAADTNGVAWLLSGVTVFSMVGCGNEAGTAYNLTITNSSLTSNVATFTYSGPDQSADFIGNGRTIVIRGSTNIPAANAGISGLGDGRWPIASVGTNTVSIALTGTNITSAADVGTVSFWAGDGIVSNGSTVIQVMGYRTIAPAQTSSSMIVTEGSSNQITLQGMRSTQGSGQAQTTDMWFGSGSSNIIRMNNAFSGQTYQGATNITTVSNGTWTVPTLTATAAINSNGALTLTQLASASSGSNVNSPAVNLLSTYWTGTASAQDTVTIQAKPAASGANPLISLNFQHSSGSSGGMQLSVNGNAVITGGGQFIGGGGISTTGNAVIGGTLSVTGVATGPTPTPGDNSTKLATTAFVQAAIPAAGTIPYDMPMFFPGTMTANQLLARTIFTRNITWPVSLTGTQCSAPSGQGATASTTVTLYQNGTSIGTLTWAAGSTTPTITFSAQVNWVAGDVLTIFAPASPDTTLANVSLTVAAFR</sequence>
<dbReference type="GO" id="GO:0051701">
    <property type="term" value="P:biological process involved in interaction with host"/>
    <property type="evidence" value="ECO:0007669"/>
    <property type="project" value="UniProtKB-ARBA"/>
</dbReference>
<dbReference type="KEGG" id="vg:6370026"/>
<name>B2ZY46_9CAUD</name>
<dbReference type="InterPro" id="IPR024535">
    <property type="entry name" value="RHGA/B-epi-like_pectate_lyase"/>
</dbReference>
<dbReference type="Gene3D" id="2.160.20.10">
    <property type="entry name" value="Single-stranded right-handed beta-helix, Pectin lyase-like"/>
    <property type="match status" value="1"/>
</dbReference>
<dbReference type="EMBL" id="AB366653">
    <property type="protein sequence ID" value="BAG41641.1"/>
    <property type="molecule type" value="Genomic_DNA"/>
</dbReference>
<evidence type="ECO:0000256" key="1">
    <source>
        <dbReference type="ARBA" id="ARBA00004328"/>
    </source>
</evidence>
<evidence type="ECO:0000259" key="3">
    <source>
        <dbReference type="Pfam" id="PF12708"/>
    </source>
</evidence>
<dbReference type="Pfam" id="PF12708">
    <property type="entry name" value="Pect-lyase_RHGA_epim"/>
    <property type="match status" value="1"/>
</dbReference>
<keyword evidence="5" id="KW-1185">Reference proteome</keyword>
<dbReference type="GeneID" id="6370026"/>
<dbReference type="InterPro" id="IPR011050">
    <property type="entry name" value="Pectin_lyase_fold/virulence"/>
</dbReference>
<accession>B2ZY46</accession>
<dbReference type="GO" id="GO:0019058">
    <property type="term" value="P:viral life cycle"/>
    <property type="evidence" value="ECO:0007669"/>
    <property type="project" value="UniProtKB-ARBA"/>
</dbReference>
<organism evidence="4 5">
    <name type="scientific">Ralstonia phage phiRSL1</name>
    <dbReference type="NCBI Taxonomy" id="1980924"/>
    <lineage>
        <taxon>Viruses</taxon>
        <taxon>Duplodnaviria</taxon>
        <taxon>Heunggongvirae</taxon>
        <taxon>Uroviricota</taxon>
        <taxon>Caudoviricetes</taxon>
        <taxon>Mieseafarmvirus</taxon>
        <taxon>Mieseafarmvirus RSL1</taxon>
    </lineage>
</organism>
<reference evidence="4 5" key="1">
    <citation type="journal article" date="2010" name="Virology">
        <title>A jumbo phage infecting the phytopathogen Ralstonia solanacearum defines a new lineage of the Myoviridae family.</title>
        <authorList>
            <person name="Yamada T."/>
            <person name="Satoh S."/>
            <person name="Ishikawa H."/>
            <person name="Fujiwara A."/>
            <person name="Kawasaki T."/>
            <person name="Fujie M."/>
            <person name="Ogata H."/>
        </authorList>
    </citation>
    <scope>NUCLEOTIDE SEQUENCE [LARGE SCALE GENOMIC DNA]</scope>
</reference>
<dbReference type="RefSeq" id="YP_001950071.1">
    <property type="nucleotide sequence ID" value="NC_010811.2"/>
</dbReference>
<evidence type="ECO:0000313" key="5">
    <source>
        <dbReference type="Proteomes" id="UP000001034"/>
    </source>
</evidence>
<keyword evidence="2" id="KW-0946">Virion</keyword>
<dbReference type="SUPFAM" id="SSF51126">
    <property type="entry name" value="Pectin lyase-like"/>
    <property type="match status" value="1"/>
</dbReference>
<comment type="subcellular location">
    <subcellularLocation>
        <location evidence="1">Virion</location>
    </subcellularLocation>
</comment>
<evidence type="ECO:0000313" key="4">
    <source>
        <dbReference type="EMBL" id="BAG41641.1"/>
    </source>
</evidence>
<feature type="domain" description="Rhamnogalacturonase A/B/Epimerase-like pectate lyase" evidence="3">
    <location>
        <begin position="9"/>
        <end position="82"/>
    </location>
</feature>
<dbReference type="InterPro" id="IPR012334">
    <property type="entry name" value="Pectin_lyas_fold"/>
</dbReference>